<reference evidence="3" key="1">
    <citation type="submission" date="2016-10" db="EMBL/GenBank/DDBJ databases">
        <authorList>
            <person name="Varghese N."/>
            <person name="Submissions S."/>
        </authorList>
    </citation>
    <scope>NUCLEOTIDE SEQUENCE [LARGE SCALE GENOMIC DNA]</scope>
    <source>
        <strain evidence="3">OK042</strain>
    </source>
</reference>
<dbReference type="CDD" id="cd02976">
    <property type="entry name" value="NrdH"/>
    <property type="match status" value="1"/>
</dbReference>
<dbReference type="InterPro" id="IPR002109">
    <property type="entry name" value="Glutaredoxin"/>
</dbReference>
<dbReference type="PROSITE" id="PS51354">
    <property type="entry name" value="GLUTAREDOXIN_2"/>
    <property type="match status" value="1"/>
</dbReference>
<dbReference type="SUPFAM" id="SSF52833">
    <property type="entry name" value="Thioredoxin-like"/>
    <property type="match status" value="1"/>
</dbReference>
<dbReference type="InterPro" id="IPR036249">
    <property type="entry name" value="Thioredoxin-like_sf"/>
</dbReference>
<dbReference type="EMBL" id="FORT01000001">
    <property type="protein sequence ID" value="SFI96279.1"/>
    <property type="molecule type" value="Genomic_DNA"/>
</dbReference>
<gene>
    <name evidence="2" type="ORF">SAMN05518846_101623</name>
</gene>
<dbReference type="Pfam" id="PF00462">
    <property type="entry name" value="Glutaredoxin"/>
    <property type="match status" value="1"/>
</dbReference>
<dbReference type="Proteomes" id="UP000198915">
    <property type="component" value="Unassembled WGS sequence"/>
</dbReference>
<sequence length="85" mass="9607">MAVPQKVILWGRNGCSFCDNVKSVLAAHDYPYEWIDVEGKDVLRDVLEVKYGSRLIPVVEIGGEGKFEALLHTELDRLESFLKAE</sequence>
<dbReference type="AlphaFoldDB" id="A0A1I3MH03"/>
<accession>A0A1I3MH03</accession>
<dbReference type="RefSeq" id="WP_092266477.1">
    <property type="nucleotide sequence ID" value="NZ_FORT01000001.1"/>
</dbReference>
<dbReference type="Gene3D" id="3.40.30.10">
    <property type="entry name" value="Glutaredoxin"/>
    <property type="match status" value="1"/>
</dbReference>
<proteinExistence type="predicted"/>
<evidence type="ECO:0000313" key="3">
    <source>
        <dbReference type="Proteomes" id="UP000198915"/>
    </source>
</evidence>
<dbReference type="STRING" id="1884381.SAMN05518846_101623"/>
<name>A0A1I3MH03_9BACL</name>
<feature type="domain" description="Glutaredoxin" evidence="1">
    <location>
        <begin position="7"/>
        <end position="64"/>
    </location>
</feature>
<organism evidence="2 3">
    <name type="scientific">Brevibacillus centrosporus</name>
    <dbReference type="NCBI Taxonomy" id="54910"/>
    <lineage>
        <taxon>Bacteria</taxon>
        <taxon>Bacillati</taxon>
        <taxon>Bacillota</taxon>
        <taxon>Bacilli</taxon>
        <taxon>Bacillales</taxon>
        <taxon>Paenibacillaceae</taxon>
        <taxon>Brevibacillus</taxon>
    </lineage>
</organism>
<evidence type="ECO:0000259" key="1">
    <source>
        <dbReference type="Pfam" id="PF00462"/>
    </source>
</evidence>
<keyword evidence="3" id="KW-1185">Reference proteome</keyword>
<protein>
    <submittedName>
        <fullName evidence="2">Glutaredoxin</fullName>
    </submittedName>
</protein>
<evidence type="ECO:0000313" key="2">
    <source>
        <dbReference type="EMBL" id="SFI96279.1"/>
    </source>
</evidence>